<proteinExistence type="inferred from homology"/>
<dbReference type="OrthoDB" id="409136at2759"/>
<comment type="caution">
    <text evidence="9">The sequence shown here is derived from an EMBL/GenBank/DDBJ whole genome shotgun (WGS) entry which is preliminary data.</text>
</comment>
<evidence type="ECO:0000259" key="8">
    <source>
        <dbReference type="PROSITE" id="PS51352"/>
    </source>
</evidence>
<dbReference type="CDD" id="cd09212">
    <property type="entry name" value="PUB"/>
    <property type="match status" value="1"/>
</dbReference>
<dbReference type="Pfam" id="PF09409">
    <property type="entry name" value="PUB"/>
    <property type="match status" value="1"/>
</dbReference>
<evidence type="ECO:0000256" key="5">
    <source>
        <dbReference type="ARBA" id="ARBA00025782"/>
    </source>
</evidence>
<evidence type="ECO:0000256" key="6">
    <source>
        <dbReference type="ARBA" id="ARBA00047388"/>
    </source>
</evidence>
<comment type="similarity">
    <text evidence="5">Belongs to the nucleoredoxin family.</text>
</comment>
<dbReference type="SUPFAM" id="SSF143503">
    <property type="entry name" value="PUG domain-like"/>
    <property type="match status" value="1"/>
</dbReference>
<evidence type="ECO:0000313" key="10">
    <source>
        <dbReference type="Proteomes" id="UP000028828"/>
    </source>
</evidence>
<evidence type="ECO:0000256" key="7">
    <source>
        <dbReference type="ARBA" id="ARBA00047804"/>
    </source>
</evidence>
<accession>A0A086KEW9</accession>
<evidence type="ECO:0000313" key="9">
    <source>
        <dbReference type="EMBL" id="KFG42937.1"/>
    </source>
</evidence>
<dbReference type="InterPro" id="IPR013766">
    <property type="entry name" value="Thioredoxin_domain"/>
</dbReference>
<keyword evidence="3 9" id="KW-0560">Oxidoreductase</keyword>
<keyword evidence="2" id="KW-0677">Repeat</keyword>
<dbReference type="InterPro" id="IPR036339">
    <property type="entry name" value="PUB-like_dom_sf"/>
</dbReference>
<dbReference type="PANTHER" id="PTHR13871:SF96">
    <property type="entry name" value="THIOREDOXIN DOMAIN-CONTAINING PROTEIN"/>
    <property type="match status" value="1"/>
</dbReference>
<dbReference type="PANTHER" id="PTHR13871">
    <property type="entry name" value="THIOREDOXIN"/>
    <property type="match status" value="1"/>
</dbReference>
<dbReference type="InterPro" id="IPR012336">
    <property type="entry name" value="Thioredoxin-like_fold"/>
</dbReference>
<dbReference type="Proteomes" id="UP000028828">
    <property type="component" value="Unassembled WGS sequence"/>
</dbReference>
<comment type="catalytic activity">
    <reaction evidence="7">
        <text>[protein]-dithiol + NADP(+) = [protein]-disulfide + NADPH + H(+)</text>
        <dbReference type="Rhea" id="RHEA:18753"/>
        <dbReference type="Rhea" id="RHEA-COMP:10593"/>
        <dbReference type="Rhea" id="RHEA-COMP:10594"/>
        <dbReference type="ChEBI" id="CHEBI:15378"/>
        <dbReference type="ChEBI" id="CHEBI:29950"/>
        <dbReference type="ChEBI" id="CHEBI:50058"/>
        <dbReference type="ChEBI" id="CHEBI:57783"/>
        <dbReference type="ChEBI" id="CHEBI:58349"/>
        <dbReference type="EC" id="1.8.1.8"/>
    </reaction>
</comment>
<evidence type="ECO:0000256" key="1">
    <source>
        <dbReference type="ARBA" id="ARBA00012612"/>
    </source>
</evidence>
<keyword evidence="4" id="KW-0520">NAD</keyword>
<dbReference type="AlphaFoldDB" id="A0A086KEW9"/>
<organism evidence="9 10">
    <name type="scientific">Toxoplasma gondii p89</name>
    <dbReference type="NCBI Taxonomy" id="943119"/>
    <lineage>
        <taxon>Eukaryota</taxon>
        <taxon>Sar</taxon>
        <taxon>Alveolata</taxon>
        <taxon>Apicomplexa</taxon>
        <taxon>Conoidasida</taxon>
        <taxon>Coccidia</taxon>
        <taxon>Eucoccidiorida</taxon>
        <taxon>Eimeriorina</taxon>
        <taxon>Sarcocystidae</taxon>
        <taxon>Toxoplasma</taxon>
    </lineage>
</organism>
<evidence type="ECO:0000256" key="2">
    <source>
        <dbReference type="ARBA" id="ARBA00022737"/>
    </source>
</evidence>
<gene>
    <name evidence="9" type="ORF">TGP89_225060</name>
</gene>
<feature type="domain" description="Thioredoxin" evidence="8">
    <location>
        <begin position="159"/>
        <end position="314"/>
    </location>
</feature>
<dbReference type="PROSITE" id="PS51352">
    <property type="entry name" value="THIOREDOXIN_2"/>
    <property type="match status" value="1"/>
</dbReference>
<dbReference type="InterPro" id="IPR052259">
    <property type="entry name" value="Nucleoredoxin-like"/>
</dbReference>
<comment type="catalytic activity">
    <reaction evidence="6">
        <text>[protein]-dithiol + NAD(+) = [protein]-disulfide + NADH + H(+)</text>
        <dbReference type="Rhea" id="RHEA:18749"/>
        <dbReference type="Rhea" id="RHEA-COMP:10593"/>
        <dbReference type="Rhea" id="RHEA-COMP:10594"/>
        <dbReference type="ChEBI" id="CHEBI:15378"/>
        <dbReference type="ChEBI" id="CHEBI:29950"/>
        <dbReference type="ChEBI" id="CHEBI:50058"/>
        <dbReference type="ChEBI" id="CHEBI:57540"/>
        <dbReference type="ChEBI" id="CHEBI:57945"/>
        <dbReference type="EC" id="1.8.1.8"/>
    </reaction>
</comment>
<dbReference type="Pfam" id="PF13905">
    <property type="entry name" value="Thioredoxin_8"/>
    <property type="match status" value="1"/>
</dbReference>
<dbReference type="VEuPathDB" id="ToxoDB:TGP89_225060"/>
<dbReference type="InterPro" id="IPR018997">
    <property type="entry name" value="PUB_domain"/>
</dbReference>
<name>A0A086KEW9_TOXGO</name>
<dbReference type="InterPro" id="IPR036249">
    <property type="entry name" value="Thioredoxin-like_sf"/>
</dbReference>
<protein>
    <recommendedName>
        <fullName evidence="1">protein-disulfide reductase</fullName>
        <ecNumber evidence="1">1.8.1.8</ecNumber>
    </recommendedName>
</protein>
<dbReference type="GO" id="GO:0047134">
    <property type="term" value="F:protein-disulfide reductase [NAD(P)H] activity"/>
    <property type="evidence" value="ECO:0007669"/>
    <property type="project" value="UniProtKB-EC"/>
</dbReference>
<sequence>MHTSAQKTTRHARGPSLGEKAYVLFLSSVQNSKGGGKSGLQNLLRLRCLVKLSNATPIAVTLFRSISCRCPFSVLVVFSRSFPSCFSSLFLCLLPVLSSNHPSTPSPAVPPLPTNRALGLGLRCLAPPAFLAVSPQLPLFRLGHSASVLRLFSFFSLLFPPNMSALERLLGPTLIGRGGRQVPTASLDSGVIGVYFSAHWCPPCRQFTPMLARRYQELKSLNKAFEVVFVSSDHDKASFDEYFGSMPWLSLPFDDRARKASLSQTYSVQGIPTLILIDSKGALVDRNGRQKVFDATFPLTLPDVVDAEVRGLTLEGVIDAISSDGNLSEEAKLTGYSTVVKILNNILSNPGDPKYLMLKKSNASVQARIGNRNFVKILKLAGFQETADAYKCSECPDTAKLRDVRDVVSSLMMSLS</sequence>
<evidence type="ECO:0000256" key="3">
    <source>
        <dbReference type="ARBA" id="ARBA00023002"/>
    </source>
</evidence>
<evidence type="ECO:0000256" key="4">
    <source>
        <dbReference type="ARBA" id="ARBA00023027"/>
    </source>
</evidence>
<dbReference type="Gene3D" id="3.40.30.10">
    <property type="entry name" value="Glutaredoxin"/>
    <property type="match status" value="1"/>
</dbReference>
<reference evidence="9 10" key="1">
    <citation type="submission" date="2014-03" db="EMBL/GenBank/DDBJ databases">
        <authorList>
            <person name="Sibley D."/>
            <person name="Venepally P."/>
            <person name="Karamycheva S."/>
            <person name="Hadjithomas M."/>
            <person name="Khan A."/>
            <person name="Brunk B."/>
            <person name="Roos D."/>
            <person name="Caler E."/>
            <person name="Lorenzi H."/>
        </authorList>
    </citation>
    <scope>NUCLEOTIDE SEQUENCE [LARGE SCALE GENOMIC DNA]</scope>
    <source>
        <strain evidence="10">p89</strain>
    </source>
</reference>
<dbReference type="SUPFAM" id="SSF52833">
    <property type="entry name" value="Thioredoxin-like"/>
    <property type="match status" value="1"/>
</dbReference>
<dbReference type="EC" id="1.8.1.8" evidence="1"/>
<dbReference type="Gene3D" id="1.20.58.2190">
    <property type="match status" value="1"/>
</dbReference>
<dbReference type="EMBL" id="AEYI02000983">
    <property type="protein sequence ID" value="KFG42937.1"/>
    <property type="molecule type" value="Genomic_DNA"/>
</dbReference>